<protein>
    <recommendedName>
        <fullName evidence="7">Glucose-6-phosphate isomerase</fullName>
        <shortName evidence="7">GPI</shortName>
        <ecNumber evidence="7">5.3.1.9</ecNumber>
    </recommendedName>
    <alternativeName>
        <fullName evidence="7">Phosphoglucose isomerase</fullName>
        <shortName evidence="7">PGI</shortName>
    </alternativeName>
    <alternativeName>
        <fullName evidence="7">Phosphohexose isomerase</fullName>
        <shortName evidence="7">PHI</shortName>
    </alternativeName>
</protein>
<comment type="catalytic activity">
    <reaction evidence="6 7 8">
        <text>alpha-D-glucose 6-phosphate = beta-D-fructose 6-phosphate</text>
        <dbReference type="Rhea" id="RHEA:11816"/>
        <dbReference type="ChEBI" id="CHEBI:57634"/>
        <dbReference type="ChEBI" id="CHEBI:58225"/>
        <dbReference type="EC" id="5.3.1.9"/>
    </reaction>
</comment>
<evidence type="ECO:0000313" key="10">
    <source>
        <dbReference type="Proteomes" id="UP001321445"/>
    </source>
</evidence>
<dbReference type="HAMAP" id="MF_00473">
    <property type="entry name" value="G6P_isomerase"/>
    <property type="match status" value="1"/>
</dbReference>
<evidence type="ECO:0000256" key="3">
    <source>
        <dbReference type="ARBA" id="ARBA00022432"/>
    </source>
</evidence>
<keyword evidence="5 7" id="KW-0413">Isomerase</keyword>
<dbReference type="PANTHER" id="PTHR11469">
    <property type="entry name" value="GLUCOSE-6-PHOSPHATE ISOMERASE"/>
    <property type="match status" value="1"/>
</dbReference>
<evidence type="ECO:0000256" key="7">
    <source>
        <dbReference type="HAMAP-Rule" id="MF_00473"/>
    </source>
</evidence>
<evidence type="ECO:0000256" key="1">
    <source>
        <dbReference type="ARBA" id="ARBA00004926"/>
    </source>
</evidence>
<dbReference type="PRINTS" id="PR00662">
    <property type="entry name" value="G6PISOMERASE"/>
</dbReference>
<dbReference type="InterPro" id="IPR001672">
    <property type="entry name" value="G6P_Isomerase"/>
</dbReference>
<dbReference type="GO" id="GO:0016853">
    <property type="term" value="F:isomerase activity"/>
    <property type="evidence" value="ECO:0007669"/>
    <property type="project" value="UniProtKB-KW"/>
</dbReference>
<organism evidence="9 10">
    <name type="scientific">Hydrogenimonas cancrithermarum</name>
    <dbReference type="NCBI Taxonomy" id="2993563"/>
    <lineage>
        <taxon>Bacteria</taxon>
        <taxon>Pseudomonadati</taxon>
        <taxon>Campylobacterota</taxon>
        <taxon>Epsilonproteobacteria</taxon>
        <taxon>Campylobacterales</taxon>
        <taxon>Hydrogenimonadaceae</taxon>
        <taxon>Hydrogenimonas</taxon>
    </lineage>
</organism>
<dbReference type="PROSITE" id="PS00174">
    <property type="entry name" value="P_GLUCOSE_ISOMERASE_2"/>
    <property type="match status" value="1"/>
</dbReference>
<dbReference type="EC" id="5.3.1.9" evidence="7"/>
<accession>A0ABN6WTV3</accession>
<sequence length="422" mass="47219">MITYERDFEWQVDDDAEMLMAEAMGRVVEEREKGIAGYYNLPEDSKMIVTEVNAYAGSNDAVKSCDTIAVIGIGGSSLGAKAIDSMLRHKYPEARRLLFFENPDPVEISQKFSTIKKDRTVFIVISKSGSTIETMSIFKALIAHFDLDLDGEDRKRLIAITDENSALCHFADCHGIKTYTIPHNVGGRFSVLSAVGIVPLTLAGYDTCSILDGGVAMVRRFFNGEAEHLLIKAVFIARHWESHRMNVLFSYATFLEDFTKWYVQLWGESLGKIDRCGNRVGLTPLGQIGSVDQHSFLQLIIEGPRDKTVTFMKIENFENPLTIPEITLENIEKTDFVNGRTFNELINAECDATRESVAQQGVPVDAIVLDRLSETNIGELILYYELLTSLTGAMLHINTYDQPGVELGKKILAKKFHKAKKI</sequence>
<dbReference type="InterPro" id="IPR018189">
    <property type="entry name" value="Phosphoglucose_isomerase_CS"/>
</dbReference>
<evidence type="ECO:0000256" key="4">
    <source>
        <dbReference type="ARBA" id="ARBA00023152"/>
    </source>
</evidence>
<dbReference type="Proteomes" id="UP001321445">
    <property type="component" value="Chromosome"/>
</dbReference>
<dbReference type="EMBL" id="AP027370">
    <property type="protein sequence ID" value="BDY11732.1"/>
    <property type="molecule type" value="Genomic_DNA"/>
</dbReference>
<dbReference type="Pfam" id="PF00342">
    <property type="entry name" value="PGI"/>
    <property type="match status" value="1"/>
</dbReference>
<keyword evidence="3 7" id="KW-0312">Gluconeogenesis</keyword>
<dbReference type="NCBIfam" id="NF003016">
    <property type="entry name" value="PRK03868.1"/>
    <property type="match status" value="1"/>
</dbReference>
<dbReference type="CDD" id="cd05015">
    <property type="entry name" value="SIS_PGI_1"/>
    <property type="match status" value="1"/>
</dbReference>
<feature type="active site" evidence="7">
    <location>
        <position position="409"/>
    </location>
</feature>
<evidence type="ECO:0000256" key="2">
    <source>
        <dbReference type="ARBA" id="ARBA00006604"/>
    </source>
</evidence>
<evidence type="ECO:0000313" key="9">
    <source>
        <dbReference type="EMBL" id="BDY11732.1"/>
    </source>
</evidence>
<comment type="pathway">
    <text evidence="1 7 8">Carbohydrate degradation; glycolysis; D-glyceraldehyde 3-phosphate and glycerone phosphate from D-glucose: step 2/4.</text>
</comment>
<comment type="function">
    <text evidence="7">Catalyzes the reversible isomerization of glucose-6-phosphate to fructose-6-phosphate.</text>
</comment>
<proteinExistence type="inferred from homology"/>
<evidence type="ECO:0000256" key="6">
    <source>
        <dbReference type="ARBA" id="ARBA00029321"/>
    </source>
</evidence>
<reference evidence="9 10" key="1">
    <citation type="submission" date="2023-03" db="EMBL/GenBank/DDBJ databases">
        <title>Description of Hydrogenimonas sp. ISO32.</title>
        <authorList>
            <person name="Mino S."/>
            <person name="Fukazawa S."/>
            <person name="Sawabe T."/>
        </authorList>
    </citation>
    <scope>NUCLEOTIDE SEQUENCE [LARGE SCALE GENOMIC DNA]</scope>
    <source>
        <strain evidence="9 10">ISO32</strain>
    </source>
</reference>
<keyword evidence="7" id="KW-0963">Cytoplasm</keyword>
<dbReference type="CDD" id="cd05016">
    <property type="entry name" value="SIS_PGI_2"/>
    <property type="match status" value="1"/>
</dbReference>
<dbReference type="InterPro" id="IPR035482">
    <property type="entry name" value="SIS_PGI_2"/>
</dbReference>
<comment type="pathway">
    <text evidence="7">Carbohydrate biosynthesis; gluconeogenesis.</text>
</comment>
<gene>
    <name evidence="7 9" type="primary">pgi</name>
    <name evidence="9" type="ORF">HCR_00440</name>
</gene>
<dbReference type="RefSeq" id="WP_286336948.1">
    <property type="nucleotide sequence ID" value="NZ_AP027370.1"/>
</dbReference>
<dbReference type="Gene3D" id="3.40.50.10490">
    <property type="entry name" value="Glucose-6-phosphate isomerase like protein, domain 1"/>
    <property type="match status" value="2"/>
</dbReference>
<dbReference type="PROSITE" id="PS51463">
    <property type="entry name" value="P_GLUCOSE_ISOMERASE_3"/>
    <property type="match status" value="1"/>
</dbReference>
<comment type="similarity">
    <text evidence="2 7 8">Belongs to the GPI family.</text>
</comment>
<evidence type="ECO:0000256" key="5">
    <source>
        <dbReference type="ARBA" id="ARBA00023235"/>
    </source>
</evidence>
<comment type="subcellular location">
    <subcellularLocation>
        <location evidence="7">Cytoplasm</location>
    </subcellularLocation>
</comment>
<dbReference type="InterPro" id="IPR046348">
    <property type="entry name" value="SIS_dom_sf"/>
</dbReference>
<dbReference type="SUPFAM" id="SSF53697">
    <property type="entry name" value="SIS domain"/>
    <property type="match status" value="1"/>
</dbReference>
<keyword evidence="10" id="KW-1185">Reference proteome</keyword>
<name>A0ABN6WTV3_9BACT</name>
<feature type="active site" description="Proton donor" evidence="7">
    <location>
        <position position="268"/>
    </location>
</feature>
<evidence type="ECO:0000256" key="8">
    <source>
        <dbReference type="RuleBase" id="RU000612"/>
    </source>
</evidence>
<dbReference type="InterPro" id="IPR035476">
    <property type="entry name" value="SIS_PGI_1"/>
</dbReference>
<dbReference type="PANTHER" id="PTHR11469:SF1">
    <property type="entry name" value="GLUCOSE-6-PHOSPHATE ISOMERASE"/>
    <property type="match status" value="1"/>
</dbReference>
<keyword evidence="4 7" id="KW-0324">Glycolysis</keyword>
<feature type="active site" evidence="7">
    <location>
        <position position="294"/>
    </location>
</feature>